<keyword evidence="2" id="KW-1185">Reference proteome</keyword>
<dbReference type="Proteomes" id="UP000816034">
    <property type="component" value="Unassembled WGS sequence"/>
</dbReference>
<dbReference type="InterPro" id="IPR036322">
    <property type="entry name" value="WD40_repeat_dom_sf"/>
</dbReference>
<dbReference type="EMBL" id="PYSW02000014">
    <property type="protein sequence ID" value="KAG2386944.1"/>
    <property type="molecule type" value="Genomic_DNA"/>
</dbReference>
<comment type="caution">
    <text evidence="1">The sequence shown here is derived from an EMBL/GenBank/DDBJ whole genome shotgun (WGS) entry which is preliminary data.</text>
</comment>
<dbReference type="AlphaFoldDB" id="A0AA88GWC0"/>
<dbReference type="Gene3D" id="2.130.10.10">
    <property type="entry name" value="YVTN repeat-like/Quinoprotein amine dehydrogenase"/>
    <property type="match status" value="1"/>
</dbReference>
<dbReference type="RefSeq" id="XP_044550936.1">
    <property type="nucleotide sequence ID" value="XM_044691345.1"/>
</dbReference>
<dbReference type="SMART" id="SM00320">
    <property type="entry name" value="WD40"/>
    <property type="match status" value="3"/>
</dbReference>
<proteinExistence type="predicted"/>
<dbReference type="InterPro" id="IPR001680">
    <property type="entry name" value="WD40_rpt"/>
</dbReference>
<dbReference type="GeneID" id="68094435"/>
<evidence type="ECO:0000313" key="1">
    <source>
        <dbReference type="EMBL" id="KAG2386944.1"/>
    </source>
</evidence>
<gene>
    <name evidence="1" type="ORF">C9374_001979</name>
</gene>
<sequence>MYDYSYDISLLENPNKALKTVIRSPFNHTNITSVFFDPELQAVFVSYDNHCVCIFNVHSNEKIGQIRGVNCKHLFVLNHQLLVAHVVETQHSTSTTLTTTGTSTTTTSKLRSNTFMNTQHHHSNNNHTQQHSTRQHFIQIWNISSQHNSIQCSLKYSTHNNNNTWNSHPHIMEIFQVSPHTIYLDGNVKKEMQVIVCGFGNSSSSGGGSDEGGILVLYDLLNQSESVKSLIFHTNNNNTNSNNISHKGVYCYSIDQDRDSLDDLCICGLNDGTIMEFNLTQMNPQLEPRILNTTSNSSSNSSSSNSSITLNVNTHQSIECLAFDGALMRIASGGCEGSICVWEVMSSSTQTNTIHTINTTTTTDVNSINQYFNNATCCGSCTHEMYQISFEYS</sequence>
<reference evidence="1 2" key="1">
    <citation type="journal article" date="2018" name="BMC Genomics">
        <title>The genome of Naegleria lovaniensis, the basis for a comparative approach to unravel pathogenicity factors of the human pathogenic amoeba N. fowleri.</title>
        <authorList>
            <person name="Liechti N."/>
            <person name="Schurch N."/>
            <person name="Bruggmann R."/>
            <person name="Wittwer M."/>
        </authorList>
    </citation>
    <scope>NUCLEOTIDE SEQUENCE [LARGE SCALE GENOMIC DNA]</scope>
    <source>
        <strain evidence="1 2">ATCC 30569</strain>
    </source>
</reference>
<organism evidence="1 2">
    <name type="scientific">Naegleria lovaniensis</name>
    <name type="common">Amoeba</name>
    <dbReference type="NCBI Taxonomy" id="51637"/>
    <lineage>
        <taxon>Eukaryota</taxon>
        <taxon>Discoba</taxon>
        <taxon>Heterolobosea</taxon>
        <taxon>Tetramitia</taxon>
        <taxon>Eutetramitia</taxon>
        <taxon>Vahlkampfiidae</taxon>
        <taxon>Naegleria</taxon>
    </lineage>
</organism>
<protein>
    <submittedName>
        <fullName evidence="1">Uncharacterized protein</fullName>
    </submittedName>
</protein>
<accession>A0AA88GWC0</accession>
<dbReference type="InterPro" id="IPR015943">
    <property type="entry name" value="WD40/YVTN_repeat-like_dom_sf"/>
</dbReference>
<evidence type="ECO:0000313" key="2">
    <source>
        <dbReference type="Proteomes" id="UP000816034"/>
    </source>
</evidence>
<dbReference type="SUPFAM" id="SSF50978">
    <property type="entry name" value="WD40 repeat-like"/>
    <property type="match status" value="1"/>
</dbReference>
<name>A0AA88GWC0_NAELO</name>